<dbReference type="Gene3D" id="3.40.47.10">
    <property type="match status" value="1"/>
</dbReference>
<comment type="similarity">
    <text evidence="1 4">Belongs to the thiolase-like superfamily. Thiolase family.</text>
</comment>
<accession>A0ABS1Y9J6</accession>
<dbReference type="SUPFAM" id="SSF53901">
    <property type="entry name" value="Thiolase-like"/>
    <property type="match status" value="2"/>
</dbReference>
<dbReference type="NCBIfam" id="TIGR01930">
    <property type="entry name" value="AcCoA-C-Actrans"/>
    <property type="match status" value="1"/>
</dbReference>
<dbReference type="InterPro" id="IPR016039">
    <property type="entry name" value="Thiolase-like"/>
</dbReference>
<proteinExistence type="inferred from homology"/>
<dbReference type="PIRSF" id="PIRSF000429">
    <property type="entry name" value="Ac-CoA_Ac_transf"/>
    <property type="match status" value="1"/>
</dbReference>
<dbReference type="Pfam" id="PF00108">
    <property type="entry name" value="Thiolase_N"/>
    <property type="match status" value="1"/>
</dbReference>
<dbReference type="EMBL" id="JAEVHL010000002">
    <property type="protein sequence ID" value="MBM0274071.1"/>
    <property type="molecule type" value="Genomic_DNA"/>
</dbReference>
<sequence>MQSIRRVAVIGGNRIPFARSNSRYADASNADLLGAALDGLIARYGLAGQRVGEVVTGAVLKHSRDFNLSREVVLGSRLDPHTPAYDIQQACGTGLEAAILVANKIALGQLEVGIAGGVDTTSDAPLAVNEEMRRTLLKLNSARTLGERLKIAAKLRPLQPFKPEIPRNAEPRTGLSMGDHAARTALRWQIDRRSQDELALRSHQRLAAAYDSGFFDDLMTPYLGLTRDQNLRPDTSVEKLGALKPVFGTRGPDAEQATMTAGNSSPLTDGASTVLLASEEWAAAHHLPVLAWFGWSETAAVDFVHGDEGLLMAPAYAVPRMLARAGLTLQDFDYYEIHEAFASQVLATLAAWESPEFCKDRLGLDAPLGAIDTDRLNVNGSSLAAGHPFAATGGRIVATLAKLLAEKGGGRGLISICAAGGQGVTAILER</sequence>
<protein>
    <submittedName>
        <fullName evidence="7">Acetyl-CoA C-acetyltransferase</fullName>
        <ecNumber evidence="7">2.3.1.9</ecNumber>
    </submittedName>
</protein>
<dbReference type="InterPro" id="IPR002155">
    <property type="entry name" value="Thiolase"/>
</dbReference>
<name>A0ABS1Y9J6_9ACTN</name>
<evidence type="ECO:0000259" key="5">
    <source>
        <dbReference type="Pfam" id="PF00108"/>
    </source>
</evidence>
<reference evidence="7 8" key="1">
    <citation type="submission" date="2021-01" db="EMBL/GenBank/DDBJ databases">
        <title>Draft genome sequence of Micromonospora sp. strain STR1s_6.</title>
        <authorList>
            <person name="Karlyshev A."/>
            <person name="Jawad R."/>
        </authorList>
    </citation>
    <scope>NUCLEOTIDE SEQUENCE [LARGE SCALE GENOMIC DNA]</scope>
    <source>
        <strain evidence="7 8">STR1S-6</strain>
    </source>
</reference>
<evidence type="ECO:0000256" key="1">
    <source>
        <dbReference type="ARBA" id="ARBA00010982"/>
    </source>
</evidence>
<evidence type="ECO:0000256" key="3">
    <source>
        <dbReference type="ARBA" id="ARBA00023315"/>
    </source>
</evidence>
<dbReference type="EC" id="2.3.1.9" evidence="7"/>
<dbReference type="PANTHER" id="PTHR42689">
    <property type="entry name" value="ACETYL-COA ACYLTRANSFERASE FADA2 (3-KETOACYL-COA THIOLASE) (BETA-KETOTHIOLASE)-RELATED"/>
    <property type="match status" value="1"/>
</dbReference>
<comment type="caution">
    <text evidence="7">The sequence shown here is derived from an EMBL/GenBank/DDBJ whole genome shotgun (WGS) entry which is preliminary data.</text>
</comment>
<organism evidence="7 8">
    <name type="scientific">Micromonospora tarensis</name>
    <dbReference type="NCBI Taxonomy" id="2806100"/>
    <lineage>
        <taxon>Bacteria</taxon>
        <taxon>Bacillati</taxon>
        <taxon>Actinomycetota</taxon>
        <taxon>Actinomycetes</taxon>
        <taxon>Micromonosporales</taxon>
        <taxon>Micromonosporaceae</taxon>
        <taxon>Micromonospora</taxon>
    </lineage>
</organism>
<evidence type="ECO:0000313" key="8">
    <source>
        <dbReference type="Proteomes" id="UP000622245"/>
    </source>
</evidence>
<dbReference type="PANTHER" id="PTHR42689:SF1">
    <property type="entry name" value="ACETYL-COA ACYLTRANSFERASE FADA2 (3-KETOACYL-COA THIOLASE) (BETA-KETOTHIOLASE)-RELATED"/>
    <property type="match status" value="1"/>
</dbReference>
<feature type="domain" description="Thiolase N-terminal" evidence="5">
    <location>
        <begin position="7"/>
        <end position="280"/>
    </location>
</feature>
<dbReference type="GO" id="GO:0003985">
    <property type="term" value="F:acetyl-CoA C-acetyltransferase activity"/>
    <property type="evidence" value="ECO:0007669"/>
    <property type="project" value="UniProtKB-EC"/>
</dbReference>
<dbReference type="Pfam" id="PF02803">
    <property type="entry name" value="Thiolase_C"/>
    <property type="match status" value="1"/>
</dbReference>
<evidence type="ECO:0000256" key="2">
    <source>
        <dbReference type="ARBA" id="ARBA00022679"/>
    </source>
</evidence>
<dbReference type="CDD" id="cd00751">
    <property type="entry name" value="thiolase"/>
    <property type="match status" value="1"/>
</dbReference>
<dbReference type="InterPro" id="IPR050521">
    <property type="entry name" value="3-ketoacyl-CoA_Thiolase"/>
</dbReference>
<dbReference type="NCBIfam" id="NF006740">
    <property type="entry name" value="PRK09268.1"/>
    <property type="match status" value="1"/>
</dbReference>
<dbReference type="Proteomes" id="UP000622245">
    <property type="component" value="Unassembled WGS sequence"/>
</dbReference>
<evidence type="ECO:0000313" key="7">
    <source>
        <dbReference type="EMBL" id="MBM0274071.1"/>
    </source>
</evidence>
<keyword evidence="2 4" id="KW-0808">Transferase</keyword>
<keyword evidence="8" id="KW-1185">Reference proteome</keyword>
<dbReference type="RefSeq" id="WP_203146507.1">
    <property type="nucleotide sequence ID" value="NZ_JAEVHL010000002.1"/>
</dbReference>
<feature type="domain" description="Thiolase C-terminal" evidence="6">
    <location>
        <begin position="307"/>
        <end position="430"/>
    </location>
</feature>
<gene>
    <name evidence="7" type="ORF">JM949_00645</name>
</gene>
<dbReference type="InterPro" id="IPR020616">
    <property type="entry name" value="Thiolase_N"/>
</dbReference>
<evidence type="ECO:0000259" key="6">
    <source>
        <dbReference type="Pfam" id="PF02803"/>
    </source>
</evidence>
<keyword evidence="3 4" id="KW-0012">Acyltransferase</keyword>
<dbReference type="InterPro" id="IPR020617">
    <property type="entry name" value="Thiolase_C"/>
</dbReference>
<evidence type="ECO:0000256" key="4">
    <source>
        <dbReference type="RuleBase" id="RU003557"/>
    </source>
</evidence>